<accession>A0A953JBH7</accession>
<organism evidence="1 2">
    <name type="scientific">Candidatus Nitrobium versatile</name>
    <dbReference type="NCBI Taxonomy" id="2884831"/>
    <lineage>
        <taxon>Bacteria</taxon>
        <taxon>Pseudomonadati</taxon>
        <taxon>Nitrospirota</taxon>
        <taxon>Nitrospiria</taxon>
        <taxon>Nitrospirales</taxon>
        <taxon>Nitrospiraceae</taxon>
        <taxon>Candidatus Nitrobium</taxon>
    </lineage>
</organism>
<dbReference type="Proteomes" id="UP000705867">
    <property type="component" value="Unassembled WGS sequence"/>
</dbReference>
<sequence length="380" mass="41325">MITTSLFIKPIDVLFLRGNRLFGGPGTHGDILMPPWPSVITGAVCSRMLADNNLLGKATAMGNDAPALINELTGRLMPIYVSLADEKKNELYFPAPADIVFEKQNNNETLPDVHIVKPITTSVLAGCTSSSPIPAPGGIRSASPIKPDSGWWLTTEGLMRHLSGEKIKANHLRKAKSLWISDLRLGIALNRGSRTADEGRIYTSDAVVLSDNIGFVAAFRHEKGALPSEGLVRLGGDGRGAELFPFDSTPVELGKPQKGWKKFRMIFSTPCPSPGGWLPPGVIGTEDGSYMLDVADCRAKLYSAALTRYEVISGWDLACHAPKTALKMIPSGSVYWFEIQHGDSDALENIWNDGLLAETTDEEYAGRWREGFGRVWFGKA</sequence>
<dbReference type="InterPro" id="IPR019117">
    <property type="entry name" value="CRISPR-assoc_protein_Cmr3"/>
</dbReference>
<evidence type="ECO:0000313" key="2">
    <source>
        <dbReference type="Proteomes" id="UP000705867"/>
    </source>
</evidence>
<reference evidence="1" key="1">
    <citation type="journal article" date="2021" name="bioRxiv">
        <title>Unraveling nitrogen, sulfur and carbon metabolic pathways and microbial community transcriptional responses to substrate deprivation and toxicity stresses in a bioreactor mimicking anoxic brackish coastal sediment conditions.</title>
        <authorList>
            <person name="Martins P.D."/>
            <person name="Echeveste M.J."/>
            <person name="Arshad A."/>
            <person name="Kurth J."/>
            <person name="Ouboter H."/>
            <person name="Jetten M.S.M."/>
            <person name="Welte C.U."/>
        </authorList>
    </citation>
    <scope>NUCLEOTIDE SEQUENCE</scope>
    <source>
        <strain evidence="1">MAG_39</strain>
    </source>
</reference>
<dbReference type="EMBL" id="JAIOIV010000063">
    <property type="protein sequence ID" value="MBZ0156065.1"/>
    <property type="molecule type" value="Genomic_DNA"/>
</dbReference>
<dbReference type="Gene3D" id="3.30.70.2940">
    <property type="match status" value="1"/>
</dbReference>
<proteinExistence type="predicted"/>
<evidence type="ECO:0000313" key="1">
    <source>
        <dbReference type="EMBL" id="MBZ0156065.1"/>
    </source>
</evidence>
<comment type="caution">
    <text evidence="1">The sequence shown here is derived from an EMBL/GenBank/DDBJ whole genome shotgun (WGS) entry which is preliminary data.</text>
</comment>
<protein>
    <recommendedName>
        <fullName evidence="3">Type III-B CRISPR module-associated protein Cmr3</fullName>
    </recommendedName>
</protein>
<reference evidence="1" key="2">
    <citation type="submission" date="2021-08" db="EMBL/GenBank/DDBJ databases">
        <authorList>
            <person name="Dalcin Martins P."/>
        </authorList>
    </citation>
    <scope>NUCLEOTIDE SEQUENCE</scope>
    <source>
        <strain evidence="1">MAG_39</strain>
    </source>
</reference>
<dbReference type="Pfam" id="PF09700">
    <property type="entry name" value="Cas_Cmr3"/>
    <property type="match status" value="1"/>
</dbReference>
<evidence type="ECO:0008006" key="3">
    <source>
        <dbReference type="Google" id="ProtNLM"/>
    </source>
</evidence>
<dbReference type="Gene3D" id="2.60.40.4350">
    <property type="match status" value="1"/>
</dbReference>
<gene>
    <name evidence="1" type="ORF">K8I29_07595</name>
</gene>
<name>A0A953JBH7_9BACT</name>
<dbReference type="AlphaFoldDB" id="A0A953JBH7"/>